<evidence type="ECO:0000256" key="1">
    <source>
        <dbReference type="SAM" id="MobiDB-lite"/>
    </source>
</evidence>
<protein>
    <submittedName>
        <fullName evidence="2">Uncharacterized protein</fullName>
    </submittedName>
</protein>
<dbReference type="EMBL" id="JACGCI010000009">
    <property type="protein sequence ID" value="KAF6761584.1"/>
    <property type="molecule type" value="Genomic_DNA"/>
</dbReference>
<gene>
    <name evidence="2" type="ORF">DFP72DRAFT_803765</name>
</gene>
<sequence>MSLDQNLFTLLFAPNKDHPNVTDLVNPSGTVHYHKRRVPGQEYKIEVFDPLSESLLITATAPSPSSKTKVLELYNPTSVVEIKYTGTISFKWSFKWEEHDFEWKREQCFLIRKPDPPVLVAITKEASRQVKTAQVQMLDYNLNRFDIDDRKGLEIIILTALMTFQDSKDASPNSVSSPVTEQPSTPLSTPLANLSRRISSIPGVAIGTESLPPPMPPKPAPKTGLDRVAEMQALKGEDYNEITVEEEGSVDDYAQYCNTLLSDDAMLFISVKSTSAEFVPKVLQVVEEAKRIRHKAGLDDEADLHQYVLYDTEKKKGPKRINLNDDADQKAKYTPPSSLTVHLSKIDMPELQPKSTLKAQPTEKGKKKEDKKKDDKKGR</sequence>
<evidence type="ECO:0000313" key="2">
    <source>
        <dbReference type="EMBL" id="KAF6761584.1"/>
    </source>
</evidence>
<feature type="region of interest" description="Disordered" evidence="1">
    <location>
        <begin position="205"/>
        <end position="224"/>
    </location>
</feature>
<dbReference type="AlphaFoldDB" id="A0A8H6MD82"/>
<feature type="compositionally biased region" description="Basic and acidic residues" evidence="1">
    <location>
        <begin position="361"/>
        <end position="379"/>
    </location>
</feature>
<reference evidence="2 3" key="1">
    <citation type="submission" date="2020-07" db="EMBL/GenBank/DDBJ databases">
        <title>Comparative genomics of pyrophilous fungi reveals a link between fire events and developmental genes.</title>
        <authorList>
            <consortium name="DOE Joint Genome Institute"/>
            <person name="Steindorff A.S."/>
            <person name="Carver A."/>
            <person name="Calhoun S."/>
            <person name="Stillman K."/>
            <person name="Liu H."/>
            <person name="Lipzen A."/>
            <person name="Pangilinan J."/>
            <person name="Labutti K."/>
            <person name="Bruns T.D."/>
            <person name="Grigoriev I.V."/>
        </authorList>
    </citation>
    <scope>NUCLEOTIDE SEQUENCE [LARGE SCALE GENOMIC DNA]</scope>
    <source>
        <strain evidence="2 3">CBS 144469</strain>
    </source>
</reference>
<evidence type="ECO:0000313" key="3">
    <source>
        <dbReference type="Proteomes" id="UP000521943"/>
    </source>
</evidence>
<organism evidence="2 3">
    <name type="scientific">Ephemerocybe angulata</name>
    <dbReference type="NCBI Taxonomy" id="980116"/>
    <lineage>
        <taxon>Eukaryota</taxon>
        <taxon>Fungi</taxon>
        <taxon>Dikarya</taxon>
        <taxon>Basidiomycota</taxon>
        <taxon>Agaricomycotina</taxon>
        <taxon>Agaricomycetes</taxon>
        <taxon>Agaricomycetidae</taxon>
        <taxon>Agaricales</taxon>
        <taxon>Agaricineae</taxon>
        <taxon>Psathyrellaceae</taxon>
        <taxon>Ephemerocybe</taxon>
    </lineage>
</organism>
<feature type="compositionally biased region" description="Pro residues" evidence="1">
    <location>
        <begin position="211"/>
        <end position="220"/>
    </location>
</feature>
<dbReference type="Proteomes" id="UP000521943">
    <property type="component" value="Unassembled WGS sequence"/>
</dbReference>
<dbReference type="OrthoDB" id="3357341at2759"/>
<accession>A0A8H6MD82</accession>
<feature type="region of interest" description="Disordered" evidence="1">
    <location>
        <begin position="167"/>
        <end position="190"/>
    </location>
</feature>
<comment type="caution">
    <text evidence="2">The sequence shown here is derived from an EMBL/GenBank/DDBJ whole genome shotgun (WGS) entry which is preliminary data.</text>
</comment>
<proteinExistence type="predicted"/>
<name>A0A8H6MD82_9AGAR</name>
<feature type="region of interest" description="Disordered" evidence="1">
    <location>
        <begin position="318"/>
        <end position="379"/>
    </location>
</feature>
<keyword evidence="3" id="KW-1185">Reference proteome</keyword>